<dbReference type="GO" id="GO:0047989">
    <property type="term" value="F:hydroxybutyrate-dimer hydrolase activity"/>
    <property type="evidence" value="ECO:0007669"/>
    <property type="project" value="UniProtKB-EC"/>
</dbReference>
<protein>
    <submittedName>
        <fullName evidence="2">D(-)-3-hydroxybutyrate oligomer hydrolase</fullName>
        <ecNumber evidence="2">3.1.1.22</ecNumber>
    </submittedName>
</protein>
<name>A0A3B0SI26_9ZZZZ</name>
<organism evidence="2">
    <name type="scientific">hydrothermal vent metagenome</name>
    <dbReference type="NCBI Taxonomy" id="652676"/>
    <lineage>
        <taxon>unclassified sequences</taxon>
        <taxon>metagenomes</taxon>
        <taxon>ecological metagenomes</taxon>
    </lineage>
</organism>
<evidence type="ECO:0000256" key="1">
    <source>
        <dbReference type="ARBA" id="ARBA00022801"/>
    </source>
</evidence>
<dbReference type="InterPro" id="IPR029058">
    <property type="entry name" value="AB_hydrolase_fold"/>
</dbReference>
<accession>A0A3B0SI26</accession>
<dbReference type="AlphaFoldDB" id="A0A3B0SI26"/>
<dbReference type="Pfam" id="PF10605">
    <property type="entry name" value="3HBOH"/>
    <property type="match status" value="1"/>
</dbReference>
<gene>
    <name evidence="2" type="ORF">MNBD_ALPHA01-1885</name>
</gene>
<dbReference type="EC" id="3.1.1.22" evidence="2"/>
<sequence length="673" mass="72999">MTKTTLIISTTVMALALTSCNMNSRNVAQAPDFLVGELVRVQYDGTSDDLLTGGLGVAGLQLPGPPNYQDARNPTVQELRTTAIHTNYRALNDTTTAGGFGRLYGPNVGNDNPDGKIAGVEYLSFMKLDSDHQNVTLMVQIPDHFDRENPCLITGPSSGSRGIYGAIGTVGEWALKKGCAVAYTDKGTGTGFHFLSAGRTFDLRGQLIDVVTAGERSGFTVPPSPELKQYNEKYPHRVAVQHAHSGLNDEKNWGQYVLSSIKFAFYVINRELAGGMKTFTPENTLVISSSISQGGNASLLAAEQDTEKLIDAVAVAEPNIPLPPDQDFSIQTGDQEPFKGHGRHLYDFATLLNLYQPCAVLSKEALKAPFGAGNNPVSSSILTAHCGLLKIRGLLEADNTEGQIRESVMKIREMGVLDETRDLGPINVAIRLWATIVVNYANAYGRFSVMDNLCGLSYAKLNSMGQAKGQTGAEMAAVFSLSGGIIPGAGLDFAPTELKLPMDYGICFRKLMTETSQQAIRVQKGLAETYHTANLQGKPTIIVHGQADALIHVNHSSRPYLGLNHLVEGSQGKLHYYEISNAHHFDAFNALPGFNSRFIPLHHYFTAALDLMYDHMTTAAPLPHSQVVRTSPRKVDKDGVLEDLSEKHLPGILQTPQQTRIKIEQGIVKIPAK</sequence>
<dbReference type="PROSITE" id="PS51257">
    <property type="entry name" value="PROKAR_LIPOPROTEIN"/>
    <property type="match status" value="1"/>
</dbReference>
<dbReference type="InterPro" id="IPR016582">
    <property type="entry name" value="OHBut_olig_hydro_put"/>
</dbReference>
<reference evidence="2" key="1">
    <citation type="submission" date="2018-06" db="EMBL/GenBank/DDBJ databases">
        <authorList>
            <person name="Zhirakovskaya E."/>
        </authorList>
    </citation>
    <scope>NUCLEOTIDE SEQUENCE</scope>
</reference>
<dbReference type="EMBL" id="UOEJ01000181">
    <property type="protein sequence ID" value="VAW04030.1"/>
    <property type="molecule type" value="Genomic_DNA"/>
</dbReference>
<dbReference type="GO" id="GO:0005615">
    <property type="term" value="C:extracellular space"/>
    <property type="evidence" value="ECO:0007669"/>
    <property type="project" value="InterPro"/>
</dbReference>
<keyword evidence="1 2" id="KW-0378">Hydrolase</keyword>
<evidence type="ECO:0000313" key="2">
    <source>
        <dbReference type="EMBL" id="VAW04030.1"/>
    </source>
</evidence>
<dbReference type="SUPFAM" id="SSF53474">
    <property type="entry name" value="alpha/beta-Hydrolases"/>
    <property type="match status" value="1"/>
</dbReference>
<dbReference type="GO" id="GO:0019605">
    <property type="term" value="P:butyrate metabolic process"/>
    <property type="evidence" value="ECO:0007669"/>
    <property type="project" value="InterPro"/>
</dbReference>
<proteinExistence type="predicted"/>